<dbReference type="EMBL" id="BK032766">
    <property type="protein sequence ID" value="DAF59271.1"/>
    <property type="molecule type" value="Genomic_DNA"/>
</dbReference>
<protein>
    <submittedName>
        <fullName evidence="1">Uncharacterized protein</fullName>
    </submittedName>
</protein>
<accession>A0A8S5T8G5</accession>
<organism evidence="1">
    <name type="scientific">Siphoviridae sp. ct3fB6</name>
    <dbReference type="NCBI Taxonomy" id="2827770"/>
    <lineage>
        <taxon>Viruses</taxon>
        <taxon>Duplodnaviria</taxon>
        <taxon>Heunggongvirae</taxon>
        <taxon>Uroviricota</taxon>
        <taxon>Caudoviricetes</taxon>
    </lineage>
</organism>
<sequence length="32" mass="3788">MRFSILDKSYRLSRLVVLVARRTVQSAYLDCQ</sequence>
<reference evidence="1" key="1">
    <citation type="journal article" date="2021" name="Proc. Natl. Acad. Sci. U.S.A.">
        <title>A Catalog of Tens of Thousands of Viruses from Human Metagenomes Reveals Hidden Associations with Chronic Diseases.</title>
        <authorList>
            <person name="Tisza M.J."/>
            <person name="Buck C.B."/>
        </authorList>
    </citation>
    <scope>NUCLEOTIDE SEQUENCE</scope>
    <source>
        <strain evidence="1">Ct3fB6</strain>
    </source>
</reference>
<name>A0A8S5T8G5_9CAUD</name>
<proteinExistence type="predicted"/>
<evidence type="ECO:0000313" key="1">
    <source>
        <dbReference type="EMBL" id="DAF59271.1"/>
    </source>
</evidence>